<dbReference type="Proteomes" id="UP000324222">
    <property type="component" value="Unassembled WGS sequence"/>
</dbReference>
<protein>
    <submittedName>
        <fullName evidence="1">Uncharacterized protein</fullName>
    </submittedName>
</protein>
<accession>A0A5B7EJP2</accession>
<dbReference type="AlphaFoldDB" id="A0A5B7EJP2"/>
<gene>
    <name evidence="1" type="ORF">E2C01_026817</name>
</gene>
<evidence type="ECO:0000313" key="2">
    <source>
        <dbReference type="Proteomes" id="UP000324222"/>
    </source>
</evidence>
<sequence>MFCLHPRHEARPLLAYSALNGSSSSIGKTVPAARFLEFSKTLADKRKQPLSRGAMRAVMWRPLGTRVTNHCFYNIHEEL</sequence>
<keyword evidence="2" id="KW-1185">Reference proteome</keyword>
<reference evidence="1 2" key="1">
    <citation type="submission" date="2019-05" db="EMBL/GenBank/DDBJ databases">
        <title>Another draft genome of Portunus trituberculatus and its Hox gene families provides insights of decapod evolution.</title>
        <authorList>
            <person name="Jeong J.-H."/>
            <person name="Song I."/>
            <person name="Kim S."/>
            <person name="Choi T."/>
            <person name="Kim D."/>
            <person name="Ryu S."/>
            <person name="Kim W."/>
        </authorList>
    </citation>
    <scope>NUCLEOTIDE SEQUENCE [LARGE SCALE GENOMIC DNA]</scope>
    <source>
        <tissue evidence="1">Muscle</tissue>
    </source>
</reference>
<evidence type="ECO:0000313" key="1">
    <source>
        <dbReference type="EMBL" id="MPC33467.1"/>
    </source>
</evidence>
<name>A0A5B7EJP2_PORTR</name>
<comment type="caution">
    <text evidence="1">The sequence shown here is derived from an EMBL/GenBank/DDBJ whole genome shotgun (WGS) entry which is preliminary data.</text>
</comment>
<organism evidence="1 2">
    <name type="scientific">Portunus trituberculatus</name>
    <name type="common">Swimming crab</name>
    <name type="synonym">Neptunus trituberculatus</name>
    <dbReference type="NCBI Taxonomy" id="210409"/>
    <lineage>
        <taxon>Eukaryota</taxon>
        <taxon>Metazoa</taxon>
        <taxon>Ecdysozoa</taxon>
        <taxon>Arthropoda</taxon>
        <taxon>Crustacea</taxon>
        <taxon>Multicrustacea</taxon>
        <taxon>Malacostraca</taxon>
        <taxon>Eumalacostraca</taxon>
        <taxon>Eucarida</taxon>
        <taxon>Decapoda</taxon>
        <taxon>Pleocyemata</taxon>
        <taxon>Brachyura</taxon>
        <taxon>Eubrachyura</taxon>
        <taxon>Portunoidea</taxon>
        <taxon>Portunidae</taxon>
        <taxon>Portuninae</taxon>
        <taxon>Portunus</taxon>
    </lineage>
</organism>
<proteinExistence type="predicted"/>
<dbReference type="EMBL" id="VSRR010002839">
    <property type="protein sequence ID" value="MPC33467.1"/>
    <property type="molecule type" value="Genomic_DNA"/>
</dbReference>